<dbReference type="InterPro" id="IPR013249">
    <property type="entry name" value="RNA_pol_sigma70_r4_t2"/>
</dbReference>
<dbReference type="InterPro" id="IPR013324">
    <property type="entry name" value="RNA_pol_sigma_r3/r4-like"/>
</dbReference>
<evidence type="ECO:0000313" key="8">
    <source>
        <dbReference type="Proteomes" id="UP000490980"/>
    </source>
</evidence>
<dbReference type="InterPro" id="IPR013325">
    <property type="entry name" value="RNA_pol_sigma_r2"/>
</dbReference>
<dbReference type="RefSeq" id="WP_166948136.1">
    <property type="nucleotide sequence ID" value="NZ_CP077072.1"/>
</dbReference>
<protein>
    <submittedName>
        <fullName evidence="7">RNA polymerase sigma factor</fullName>
    </submittedName>
</protein>
<dbReference type="InterPro" id="IPR007627">
    <property type="entry name" value="RNA_pol_sigma70_r2"/>
</dbReference>
<evidence type="ECO:0000256" key="3">
    <source>
        <dbReference type="ARBA" id="ARBA00023082"/>
    </source>
</evidence>
<evidence type="ECO:0000259" key="6">
    <source>
        <dbReference type="Pfam" id="PF08281"/>
    </source>
</evidence>
<feature type="domain" description="RNA polymerase sigma factor 70 region 4 type 2" evidence="6">
    <location>
        <begin position="111"/>
        <end position="163"/>
    </location>
</feature>
<dbReference type="NCBIfam" id="TIGR02937">
    <property type="entry name" value="sigma70-ECF"/>
    <property type="match status" value="1"/>
</dbReference>
<dbReference type="Pfam" id="PF08281">
    <property type="entry name" value="Sigma70_r4_2"/>
    <property type="match status" value="1"/>
</dbReference>
<keyword evidence="2" id="KW-0805">Transcription regulation</keyword>
<dbReference type="InterPro" id="IPR036388">
    <property type="entry name" value="WH-like_DNA-bd_sf"/>
</dbReference>
<keyword evidence="4" id="KW-0804">Transcription</keyword>
<accession>A0A7X5UAL6</accession>
<dbReference type="PANTHER" id="PTHR43133:SF63">
    <property type="entry name" value="RNA POLYMERASE SIGMA FACTOR FECI-RELATED"/>
    <property type="match status" value="1"/>
</dbReference>
<feature type="domain" description="RNA polymerase sigma-70 region 2" evidence="5">
    <location>
        <begin position="16"/>
        <end position="78"/>
    </location>
</feature>
<proteinExistence type="inferred from homology"/>
<dbReference type="InterPro" id="IPR039425">
    <property type="entry name" value="RNA_pol_sigma-70-like"/>
</dbReference>
<dbReference type="GO" id="GO:0003677">
    <property type="term" value="F:DNA binding"/>
    <property type="evidence" value="ECO:0007669"/>
    <property type="project" value="InterPro"/>
</dbReference>
<dbReference type="InterPro" id="IPR014284">
    <property type="entry name" value="RNA_pol_sigma-70_dom"/>
</dbReference>
<dbReference type="GO" id="GO:0016987">
    <property type="term" value="F:sigma factor activity"/>
    <property type="evidence" value="ECO:0007669"/>
    <property type="project" value="UniProtKB-KW"/>
</dbReference>
<dbReference type="EMBL" id="JAARLZ010000005">
    <property type="protein sequence ID" value="NII06812.1"/>
    <property type="molecule type" value="Genomic_DNA"/>
</dbReference>
<name>A0A7X5UAL6_9GAMM</name>
<dbReference type="Pfam" id="PF04542">
    <property type="entry name" value="Sigma70_r2"/>
    <property type="match status" value="1"/>
</dbReference>
<evidence type="ECO:0000256" key="2">
    <source>
        <dbReference type="ARBA" id="ARBA00023015"/>
    </source>
</evidence>
<dbReference type="Gene3D" id="1.10.1740.10">
    <property type="match status" value="1"/>
</dbReference>
<dbReference type="PANTHER" id="PTHR43133">
    <property type="entry name" value="RNA POLYMERASE ECF-TYPE SIGMA FACTO"/>
    <property type="match status" value="1"/>
</dbReference>
<keyword evidence="3" id="KW-0731">Sigma factor</keyword>
<evidence type="ECO:0000313" key="7">
    <source>
        <dbReference type="EMBL" id="NII06812.1"/>
    </source>
</evidence>
<evidence type="ECO:0000256" key="4">
    <source>
        <dbReference type="ARBA" id="ARBA00023163"/>
    </source>
</evidence>
<dbReference type="SUPFAM" id="SSF88946">
    <property type="entry name" value="Sigma2 domain of RNA polymerase sigma factors"/>
    <property type="match status" value="1"/>
</dbReference>
<reference evidence="7 8" key="1">
    <citation type="submission" date="2020-03" db="EMBL/GenBank/DDBJ databases">
        <authorList>
            <person name="Lai Q."/>
        </authorList>
    </citation>
    <scope>NUCLEOTIDE SEQUENCE [LARGE SCALE GENOMIC DNA]</scope>
    <source>
        <strain evidence="7 8">CCUG 25036</strain>
    </source>
</reference>
<dbReference type="GO" id="GO:0006352">
    <property type="term" value="P:DNA-templated transcription initiation"/>
    <property type="evidence" value="ECO:0007669"/>
    <property type="project" value="InterPro"/>
</dbReference>
<dbReference type="CDD" id="cd06171">
    <property type="entry name" value="Sigma70_r4"/>
    <property type="match status" value="1"/>
</dbReference>
<evidence type="ECO:0000259" key="5">
    <source>
        <dbReference type="Pfam" id="PF04542"/>
    </source>
</evidence>
<dbReference type="Gene3D" id="1.10.10.10">
    <property type="entry name" value="Winged helix-like DNA-binding domain superfamily/Winged helix DNA-binding domain"/>
    <property type="match status" value="1"/>
</dbReference>
<dbReference type="Proteomes" id="UP000490980">
    <property type="component" value="Unassembled WGS sequence"/>
</dbReference>
<evidence type="ECO:0000256" key="1">
    <source>
        <dbReference type="ARBA" id="ARBA00010641"/>
    </source>
</evidence>
<dbReference type="AlphaFoldDB" id="A0A7X5UAL6"/>
<sequence length="171" mass="19499">MTDTPQGWAHLLADKGPKLASYFLRRVAHRWDAQDLVQEVYLRLLRSSGTQNEPVRNPEAYLFTVAANLVKEHAQLRQRAPVTGEDIDEVIERLATPCEAGADVDRELRRRRLADVIGRLSPKCRAVLVMHYRDDMPYRDIAEALGVSTNMVKKYIVKGLAACRQGMQHYE</sequence>
<dbReference type="SUPFAM" id="SSF88659">
    <property type="entry name" value="Sigma3 and sigma4 domains of RNA polymerase sigma factors"/>
    <property type="match status" value="1"/>
</dbReference>
<gene>
    <name evidence="7" type="ORF">HBF25_10480</name>
</gene>
<organism evidence="7 8">
    <name type="scientific">Luteibacter anthropi</name>
    <dbReference type="NCBI Taxonomy" id="564369"/>
    <lineage>
        <taxon>Bacteria</taxon>
        <taxon>Pseudomonadati</taxon>
        <taxon>Pseudomonadota</taxon>
        <taxon>Gammaproteobacteria</taxon>
        <taxon>Lysobacterales</taxon>
        <taxon>Rhodanobacteraceae</taxon>
        <taxon>Luteibacter</taxon>
    </lineage>
</organism>
<comment type="similarity">
    <text evidence="1">Belongs to the sigma-70 factor family. ECF subfamily.</text>
</comment>
<keyword evidence="8" id="KW-1185">Reference proteome</keyword>
<comment type="caution">
    <text evidence="7">The sequence shown here is derived from an EMBL/GenBank/DDBJ whole genome shotgun (WGS) entry which is preliminary data.</text>
</comment>